<accession>A0A2G9RD54</accession>
<dbReference type="GO" id="GO:0006412">
    <property type="term" value="P:translation"/>
    <property type="evidence" value="ECO:0007669"/>
    <property type="project" value="InterPro"/>
</dbReference>
<dbReference type="GO" id="GO:0019843">
    <property type="term" value="F:rRNA binding"/>
    <property type="evidence" value="ECO:0007669"/>
    <property type="project" value="InterPro"/>
</dbReference>
<protein>
    <submittedName>
        <fullName evidence="1">Uncharacterized protein</fullName>
    </submittedName>
</protein>
<dbReference type="AlphaFoldDB" id="A0A2G9RD54"/>
<dbReference type="EMBL" id="KV945374">
    <property type="protein sequence ID" value="PIO25774.1"/>
    <property type="molecule type" value="Genomic_DNA"/>
</dbReference>
<dbReference type="InterPro" id="IPR036789">
    <property type="entry name" value="Ribosomal_uL6-like_a/b-dom_sf"/>
</dbReference>
<dbReference type="Gene3D" id="3.90.930.12">
    <property type="entry name" value="Ribosomal protein L6, alpha-beta domain"/>
    <property type="match status" value="1"/>
</dbReference>
<dbReference type="SUPFAM" id="SSF56053">
    <property type="entry name" value="Ribosomal protein L6"/>
    <property type="match status" value="1"/>
</dbReference>
<proteinExistence type="predicted"/>
<gene>
    <name evidence="1" type="ORF">AB205_0102400</name>
</gene>
<reference evidence="1" key="1">
    <citation type="submission" date="2017-08" db="EMBL/GenBank/DDBJ databases">
        <title>Assembly of the North American Bullfrog Genome.</title>
        <authorList>
            <person name="Warren R.L."/>
            <person name="Vandervalk B.P."/>
            <person name="Kucuk E."/>
            <person name="Birol I."/>
            <person name="Helbing C."/>
            <person name="Pandoh P."/>
            <person name="Behsaz B."/>
            <person name="Mohamadi H."/>
            <person name="Chu J."/>
            <person name="Jackman S."/>
            <person name="Hammond S.A."/>
            <person name="Veldhoen N."/>
            <person name="Kirk H."/>
            <person name="Zhao Y."/>
            <person name="Coope R."/>
            <person name="Pleasance S."/>
            <person name="Moore R."/>
            <person name="Holt R."/>
        </authorList>
    </citation>
    <scope>NUCLEOTIDE SEQUENCE</scope>
    <source>
        <strain evidence="1">Bruno</strain>
        <tissue evidence="1">Liver</tissue>
    </source>
</reference>
<sequence>MIKGVILVIQKTGTLVEIRNFLGKKYIRRVRMRPGVVCALSQAQKDERFSADLCLQIYQNHVVQGPA</sequence>
<dbReference type="OrthoDB" id="10252633at2759"/>
<dbReference type="GO" id="GO:0003735">
    <property type="term" value="F:structural constituent of ribosome"/>
    <property type="evidence" value="ECO:0007669"/>
    <property type="project" value="InterPro"/>
</dbReference>
<evidence type="ECO:0000313" key="1">
    <source>
        <dbReference type="EMBL" id="PIO25774.1"/>
    </source>
</evidence>
<organism evidence="1">
    <name type="scientific">Aquarana catesbeiana</name>
    <name type="common">American bullfrog</name>
    <name type="synonym">Rana catesbeiana</name>
    <dbReference type="NCBI Taxonomy" id="8400"/>
    <lineage>
        <taxon>Eukaryota</taxon>
        <taxon>Metazoa</taxon>
        <taxon>Chordata</taxon>
        <taxon>Craniata</taxon>
        <taxon>Vertebrata</taxon>
        <taxon>Euteleostomi</taxon>
        <taxon>Amphibia</taxon>
        <taxon>Batrachia</taxon>
        <taxon>Anura</taxon>
        <taxon>Neobatrachia</taxon>
        <taxon>Ranoidea</taxon>
        <taxon>Ranidae</taxon>
        <taxon>Aquarana</taxon>
    </lineage>
</organism>
<dbReference type="GO" id="GO:0005840">
    <property type="term" value="C:ribosome"/>
    <property type="evidence" value="ECO:0007669"/>
    <property type="project" value="InterPro"/>
</dbReference>
<name>A0A2G9RD54_AQUCT</name>